<proteinExistence type="inferred from homology"/>
<name>A0A523ZIG6_UNCAE</name>
<dbReference type="GO" id="GO:0009252">
    <property type="term" value="P:peptidoglycan biosynthetic process"/>
    <property type="evidence" value="ECO:0007669"/>
    <property type="project" value="UniProtKB-UniRule"/>
</dbReference>
<comment type="pathway">
    <text evidence="2">Cell wall biogenesis; peptidoglycan biosynthesis.</text>
</comment>
<dbReference type="UniPathway" id="UPA00219"/>
<dbReference type="Gene3D" id="3.40.1190.10">
    <property type="entry name" value="Mur-like, catalytic domain"/>
    <property type="match status" value="1"/>
</dbReference>
<keyword evidence="11" id="KW-0131">Cell cycle</keyword>
<dbReference type="InterPro" id="IPR050061">
    <property type="entry name" value="MurCDEF_pg_biosynth"/>
</dbReference>
<dbReference type="Proteomes" id="UP000316674">
    <property type="component" value="Unassembled WGS sequence"/>
</dbReference>
<evidence type="ECO:0000256" key="4">
    <source>
        <dbReference type="ARBA" id="ARBA00022490"/>
    </source>
</evidence>
<evidence type="ECO:0000259" key="16">
    <source>
        <dbReference type="Pfam" id="PF02875"/>
    </source>
</evidence>
<dbReference type="EMBL" id="SOHY01000040">
    <property type="protein sequence ID" value="TEU03562.1"/>
    <property type="molecule type" value="Genomic_DNA"/>
</dbReference>
<dbReference type="GO" id="GO:0071555">
    <property type="term" value="P:cell wall organization"/>
    <property type="evidence" value="ECO:0007669"/>
    <property type="project" value="UniProtKB-KW"/>
</dbReference>
<evidence type="ECO:0000256" key="1">
    <source>
        <dbReference type="ARBA" id="ARBA00004496"/>
    </source>
</evidence>
<keyword evidence="6" id="KW-0132">Cell division</keyword>
<protein>
    <recommendedName>
        <fullName evidence="3 14">UDP-N-acetylmuramate--L-alanine ligase</fullName>
        <ecNumber evidence="3 14">6.3.2.8</ecNumber>
    </recommendedName>
</protein>
<feature type="domain" description="Mur ligase central" evidence="17">
    <location>
        <begin position="110"/>
        <end position="292"/>
    </location>
</feature>
<dbReference type="SUPFAM" id="SSF53244">
    <property type="entry name" value="MurD-like peptide ligases, peptide-binding domain"/>
    <property type="match status" value="1"/>
</dbReference>
<keyword evidence="12" id="KW-0961">Cell wall biogenesis/degradation</keyword>
<evidence type="ECO:0000313" key="18">
    <source>
        <dbReference type="EMBL" id="TEU03562.1"/>
    </source>
</evidence>
<keyword evidence="10" id="KW-0573">Peptidoglycan synthesis</keyword>
<keyword evidence="9" id="KW-0133">Cell shape</keyword>
<dbReference type="Pfam" id="PF01225">
    <property type="entry name" value="Mur_ligase"/>
    <property type="match status" value="1"/>
</dbReference>
<dbReference type="GO" id="GO:0008763">
    <property type="term" value="F:UDP-N-acetylmuramate-L-alanine ligase activity"/>
    <property type="evidence" value="ECO:0007669"/>
    <property type="project" value="UniProtKB-UniRule"/>
</dbReference>
<keyword evidence="4" id="KW-0963">Cytoplasm</keyword>
<dbReference type="Gene3D" id="3.90.190.20">
    <property type="entry name" value="Mur ligase, C-terminal domain"/>
    <property type="match status" value="1"/>
</dbReference>
<comment type="subcellular location">
    <subcellularLocation>
        <location evidence="1">Cytoplasm</location>
    </subcellularLocation>
</comment>
<evidence type="ECO:0000256" key="11">
    <source>
        <dbReference type="ARBA" id="ARBA00023306"/>
    </source>
</evidence>
<feature type="domain" description="Mur ligase C-terminal" evidence="16">
    <location>
        <begin position="315"/>
        <end position="444"/>
    </location>
</feature>
<dbReference type="InterPro" id="IPR005758">
    <property type="entry name" value="UDP-N-AcMur_Ala_ligase_MurC"/>
</dbReference>
<evidence type="ECO:0000256" key="10">
    <source>
        <dbReference type="ARBA" id="ARBA00022984"/>
    </source>
</evidence>
<reference evidence="18 19" key="1">
    <citation type="submission" date="2019-03" db="EMBL/GenBank/DDBJ databases">
        <title>Metabolic potential of uncultured bacteria and archaea associated with petroleum seepage in deep-sea sediments.</title>
        <authorList>
            <person name="Dong X."/>
            <person name="Hubert C."/>
        </authorList>
    </citation>
    <scope>NUCLEOTIDE SEQUENCE [LARGE SCALE GENOMIC DNA]</scope>
    <source>
        <strain evidence="18">E26_bin6</strain>
    </source>
</reference>
<dbReference type="InterPro" id="IPR013221">
    <property type="entry name" value="Mur_ligase_cen"/>
</dbReference>
<gene>
    <name evidence="18" type="ORF">E3I16_00635</name>
</gene>
<sequence>MLKGVKSIHFIGIAGVGMSGLAKVLSEKGYRVTGSDIKKNVFTEQLERRGVTVYQGHSPSHLNQADLVIASSVISPDNPELQIAKRKRMRTVSRGALLAELVNRKKGIVVAGTHGKTTTSSLVYSILRQAGKDPTMFIGGEVNDFGANSKLGSSEYVVAESDESDGSFLLLSPSTSILTNIEDDHIDYYGSKDKLVQAFVQFTGRLKPAGTLIINIDDPCLSNVIKNISLSPSQKLITYGISPMADLSASKVKLKQFSSSYEINYQGKKIEDIDLSLPGQHNIYNSLAGVAAGLDIGIGWEEIKKALLLFSGVKRRFELIGEKSGILVIDDYAHHPTEIKVTLEVAARLERRTIAIFQPHRYTRTKMLLSKFSTAFEKADILLLTNIYAAGENPIPGMDGELLFERVKQKRRKATYYFTNFRKIIDFLGCECREGDLILTLGAGNINEV</sequence>
<dbReference type="InterPro" id="IPR000713">
    <property type="entry name" value="Mur_ligase_N"/>
</dbReference>
<evidence type="ECO:0000256" key="6">
    <source>
        <dbReference type="ARBA" id="ARBA00022618"/>
    </source>
</evidence>
<dbReference type="InterPro" id="IPR036615">
    <property type="entry name" value="Mur_ligase_C_dom_sf"/>
</dbReference>
<dbReference type="Gene3D" id="3.40.50.720">
    <property type="entry name" value="NAD(P)-binding Rossmann-like Domain"/>
    <property type="match status" value="1"/>
</dbReference>
<dbReference type="GO" id="GO:0005737">
    <property type="term" value="C:cytoplasm"/>
    <property type="evidence" value="ECO:0007669"/>
    <property type="project" value="UniProtKB-SubCell"/>
</dbReference>
<evidence type="ECO:0000256" key="2">
    <source>
        <dbReference type="ARBA" id="ARBA00004752"/>
    </source>
</evidence>
<keyword evidence="8" id="KW-0067">ATP-binding</keyword>
<dbReference type="EC" id="6.3.2.8" evidence="3 14"/>
<keyword evidence="5 18" id="KW-0436">Ligase</keyword>
<comment type="catalytic activity">
    <reaction evidence="13">
        <text>UDP-N-acetyl-alpha-D-muramate + L-alanine + ATP = UDP-N-acetyl-alpha-D-muramoyl-L-alanine + ADP + phosphate + H(+)</text>
        <dbReference type="Rhea" id="RHEA:23372"/>
        <dbReference type="ChEBI" id="CHEBI:15378"/>
        <dbReference type="ChEBI" id="CHEBI:30616"/>
        <dbReference type="ChEBI" id="CHEBI:43474"/>
        <dbReference type="ChEBI" id="CHEBI:57972"/>
        <dbReference type="ChEBI" id="CHEBI:70757"/>
        <dbReference type="ChEBI" id="CHEBI:83898"/>
        <dbReference type="ChEBI" id="CHEBI:456216"/>
        <dbReference type="EC" id="6.3.2.8"/>
    </reaction>
</comment>
<dbReference type="Pfam" id="PF02875">
    <property type="entry name" value="Mur_ligase_C"/>
    <property type="match status" value="1"/>
</dbReference>
<evidence type="ECO:0000256" key="7">
    <source>
        <dbReference type="ARBA" id="ARBA00022741"/>
    </source>
</evidence>
<evidence type="ECO:0000256" key="13">
    <source>
        <dbReference type="ARBA" id="ARBA00047833"/>
    </source>
</evidence>
<dbReference type="InterPro" id="IPR036565">
    <property type="entry name" value="Mur-like_cat_sf"/>
</dbReference>
<dbReference type="PANTHER" id="PTHR43445">
    <property type="entry name" value="UDP-N-ACETYLMURAMATE--L-ALANINE LIGASE-RELATED"/>
    <property type="match status" value="1"/>
</dbReference>
<dbReference type="AlphaFoldDB" id="A0A523ZIG6"/>
<dbReference type="Pfam" id="PF08245">
    <property type="entry name" value="Mur_ligase_M"/>
    <property type="match status" value="1"/>
</dbReference>
<dbReference type="GO" id="GO:0005524">
    <property type="term" value="F:ATP binding"/>
    <property type="evidence" value="ECO:0007669"/>
    <property type="project" value="UniProtKB-KW"/>
</dbReference>
<evidence type="ECO:0000256" key="9">
    <source>
        <dbReference type="ARBA" id="ARBA00022960"/>
    </source>
</evidence>
<evidence type="ECO:0000256" key="14">
    <source>
        <dbReference type="NCBIfam" id="TIGR01082"/>
    </source>
</evidence>
<dbReference type="GO" id="GO:0008360">
    <property type="term" value="P:regulation of cell shape"/>
    <property type="evidence" value="ECO:0007669"/>
    <property type="project" value="UniProtKB-KW"/>
</dbReference>
<comment type="caution">
    <text evidence="18">The sequence shown here is derived from an EMBL/GenBank/DDBJ whole genome shotgun (WGS) entry which is preliminary data.</text>
</comment>
<feature type="domain" description="Mur ligase N-terminal catalytic" evidence="15">
    <location>
        <begin position="8"/>
        <end position="105"/>
    </location>
</feature>
<organism evidence="18 19">
    <name type="scientific">Aerophobetes bacterium</name>
    <dbReference type="NCBI Taxonomy" id="2030807"/>
    <lineage>
        <taxon>Bacteria</taxon>
        <taxon>Candidatus Aerophobota</taxon>
    </lineage>
</organism>
<evidence type="ECO:0000256" key="8">
    <source>
        <dbReference type="ARBA" id="ARBA00022840"/>
    </source>
</evidence>
<dbReference type="HAMAP" id="MF_00046">
    <property type="entry name" value="MurC"/>
    <property type="match status" value="1"/>
</dbReference>
<dbReference type="SUPFAM" id="SSF51984">
    <property type="entry name" value="MurCD N-terminal domain"/>
    <property type="match status" value="1"/>
</dbReference>
<accession>A0A523ZIG6</accession>
<dbReference type="SUPFAM" id="SSF53623">
    <property type="entry name" value="MurD-like peptide ligases, catalytic domain"/>
    <property type="match status" value="1"/>
</dbReference>
<evidence type="ECO:0000256" key="3">
    <source>
        <dbReference type="ARBA" id="ARBA00012211"/>
    </source>
</evidence>
<evidence type="ECO:0000259" key="17">
    <source>
        <dbReference type="Pfam" id="PF08245"/>
    </source>
</evidence>
<dbReference type="PANTHER" id="PTHR43445:SF3">
    <property type="entry name" value="UDP-N-ACETYLMURAMATE--L-ALANINE LIGASE"/>
    <property type="match status" value="1"/>
</dbReference>
<evidence type="ECO:0000313" key="19">
    <source>
        <dbReference type="Proteomes" id="UP000316674"/>
    </source>
</evidence>
<feature type="non-terminal residue" evidence="18">
    <location>
        <position position="449"/>
    </location>
</feature>
<evidence type="ECO:0000256" key="12">
    <source>
        <dbReference type="ARBA" id="ARBA00023316"/>
    </source>
</evidence>
<dbReference type="GO" id="GO:0051301">
    <property type="term" value="P:cell division"/>
    <property type="evidence" value="ECO:0007669"/>
    <property type="project" value="UniProtKB-KW"/>
</dbReference>
<dbReference type="InterPro" id="IPR004101">
    <property type="entry name" value="Mur_ligase_C"/>
</dbReference>
<dbReference type="NCBIfam" id="TIGR01082">
    <property type="entry name" value="murC"/>
    <property type="match status" value="1"/>
</dbReference>
<evidence type="ECO:0000256" key="5">
    <source>
        <dbReference type="ARBA" id="ARBA00022598"/>
    </source>
</evidence>
<keyword evidence="7" id="KW-0547">Nucleotide-binding</keyword>
<evidence type="ECO:0000259" key="15">
    <source>
        <dbReference type="Pfam" id="PF01225"/>
    </source>
</evidence>